<dbReference type="Gene3D" id="3.90.1300.10">
    <property type="entry name" value="Amidase signature (AS) domain"/>
    <property type="match status" value="1"/>
</dbReference>
<keyword evidence="2" id="KW-0378">Hydrolase</keyword>
<dbReference type="Proteomes" id="UP000011566">
    <property type="component" value="Unassembled WGS sequence"/>
</dbReference>
<dbReference type="OrthoDB" id="7931at2157"/>
<dbReference type="NCBIfam" id="NF005565">
    <property type="entry name" value="PRK07235.1"/>
    <property type="match status" value="1"/>
</dbReference>
<protein>
    <submittedName>
        <fullName evidence="2">Amidase</fullName>
        <ecNumber evidence="2">3.5.1.4</ecNumber>
    </submittedName>
</protein>
<sequence>MSMTFKPPTDAELAEIAEELGIYYTDADIAVYKRFIDRILDDIEWVARGTTPQFAPHDIDYSDREFGHKPTPENNPYNAWITKCRVEGAKNGPLAGKTVGLKDNISLAGVEMTCGSRLLNGYRPGIDATVATRLLESGAEITGKLNMESFSFSTSSDSSDYGKVTNPWDRNYIAGGSSSGSGVAPAIDEVDIAVGTDQGGSIRVPAACCGIVGLDPTTGLVPYTGIFPLDNTMDHVGPMAKTVKETAVALEVMAGNDGLDSRQPPSLDTDTYTEGLVEDVTDIEIGVLAEGFEHDESEQVVSDAVRDAIATFEDLGSTIRSVSVPLHDKASKFAFVIWGYGGLQIYKQSGQGSLYKDWYNTELMETFKRSKNTSMNELSDTEKAILLAMGYFDHGYPDPIYGNSQNLSLELQRKYDEVFEDVDVIALPTIPMKPFEMDGANDRVDRLLRESHLTKNTSPFSTTNHPSISIPVGTVDGLPVGLQLVADHFEEKKLIRVSYTLEQNIDWKDRTYST</sequence>
<evidence type="ECO:0000313" key="3">
    <source>
        <dbReference type="Proteomes" id="UP000011566"/>
    </source>
</evidence>
<evidence type="ECO:0000313" key="2">
    <source>
        <dbReference type="EMBL" id="EMA37584.1"/>
    </source>
</evidence>
<dbReference type="SUPFAM" id="SSF75304">
    <property type="entry name" value="Amidase signature (AS) enzymes"/>
    <property type="match status" value="1"/>
</dbReference>
<reference evidence="2 3" key="1">
    <citation type="journal article" date="2014" name="PLoS Genet.">
        <title>Phylogenetically driven sequencing of extremely halophilic archaea reveals strategies for static and dynamic osmo-response.</title>
        <authorList>
            <person name="Becker E.A."/>
            <person name="Seitzer P.M."/>
            <person name="Tritt A."/>
            <person name="Larsen D."/>
            <person name="Krusor M."/>
            <person name="Yao A.I."/>
            <person name="Wu D."/>
            <person name="Madern D."/>
            <person name="Eisen J.A."/>
            <person name="Darling A.E."/>
            <person name="Facciotti M.T."/>
        </authorList>
    </citation>
    <scope>NUCLEOTIDE SEQUENCE [LARGE SCALE GENOMIC DNA]</scope>
    <source>
        <strain evidence="2 3">100A6</strain>
    </source>
</reference>
<dbReference type="InterPro" id="IPR036928">
    <property type="entry name" value="AS_sf"/>
</dbReference>
<dbReference type="EMBL" id="AOMB01000034">
    <property type="protein sequence ID" value="EMA37584.1"/>
    <property type="molecule type" value="Genomic_DNA"/>
</dbReference>
<accession>M0LZ15</accession>
<dbReference type="InterPro" id="IPR023631">
    <property type="entry name" value="Amidase_dom"/>
</dbReference>
<dbReference type="InterPro" id="IPR000120">
    <property type="entry name" value="Amidase"/>
</dbReference>
<dbReference type="EC" id="3.5.1.4" evidence="2"/>
<dbReference type="eggNOG" id="arCOG01717">
    <property type="taxonomic scope" value="Archaea"/>
</dbReference>
<feature type="domain" description="Amidase" evidence="1">
    <location>
        <begin position="85"/>
        <end position="494"/>
    </location>
</feature>
<dbReference type="Pfam" id="PF01425">
    <property type="entry name" value="Amidase"/>
    <property type="match status" value="1"/>
</dbReference>
<dbReference type="GO" id="GO:0004040">
    <property type="term" value="F:amidase activity"/>
    <property type="evidence" value="ECO:0007669"/>
    <property type="project" value="UniProtKB-EC"/>
</dbReference>
<dbReference type="AlphaFoldDB" id="M0LZ15"/>
<evidence type="ECO:0000259" key="1">
    <source>
        <dbReference type="Pfam" id="PF01425"/>
    </source>
</evidence>
<name>M0LZ15_9EURY</name>
<organism evidence="2 3">
    <name type="scientific">Halococcus hamelinensis 100A6</name>
    <dbReference type="NCBI Taxonomy" id="1132509"/>
    <lineage>
        <taxon>Archaea</taxon>
        <taxon>Methanobacteriati</taxon>
        <taxon>Methanobacteriota</taxon>
        <taxon>Stenosarchaea group</taxon>
        <taxon>Halobacteria</taxon>
        <taxon>Halobacteriales</taxon>
        <taxon>Halococcaceae</taxon>
        <taxon>Halococcus</taxon>
    </lineage>
</organism>
<proteinExistence type="predicted"/>
<comment type="caution">
    <text evidence="2">The sequence shown here is derived from an EMBL/GenBank/DDBJ whole genome shotgun (WGS) entry which is preliminary data.</text>
</comment>
<dbReference type="PANTHER" id="PTHR11895:SF170">
    <property type="entry name" value="AMIDASE"/>
    <property type="match status" value="1"/>
</dbReference>
<dbReference type="PATRIC" id="fig|1132509.6.peg.2928"/>
<gene>
    <name evidence="2" type="ORF">C447_12722</name>
</gene>
<keyword evidence="3" id="KW-1185">Reference proteome</keyword>
<dbReference type="PANTHER" id="PTHR11895">
    <property type="entry name" value="TRANSAMIDASE"/>
    <property type="match status" value="1"/>
</dbReference>